<accession>A0A939DGS9</accession>
<comment type="caution">
    <text evidence="1">The sequence shown here is derived from an EMBL/GenBank/DDBJ whole genome shotgun (WGS) entry which is preliminary data.</text>
</comment>
<dbReference type="Proteomes" id="UP000664303">
    <property type="component" value="Unassembled WGS sequence"/>
</dbReference>
<protein>
    <submittedName>
        <fullName evidence="1">Uncharacterized protein</fullName>
    </submittedName>
</protein>
<gene>
    <name evidence="1" type="ORF">JYP50_14925</name>
</gene>
<reference evidence="1" key="1">
    <citation type="submission" date="2021-02" db="EMBL/GenBank/DDBJ databases">
        <title>PHA producing bacteria isolated from coastal sediment in Guangdong, Shenzhen.</title>
        <authorList>
            <person name="Zheng W."/>
            <person name="Yu S."/>
            <person name="Huang Y."/>
        </authorList>
    </citation>
    <scope>NUCLEOTIDE SEQUENCE</scope>
    <source>
        <strain evidence="1">TN14-10</strain>
    </source>
</reference>
<dbReference type="EMBL" id="JAFKCZ010000010">
    <property type="protein sequence ID" value="MBN7797901.1"/>
    <property type="molecule type" value="Genomic_DNA"/>
</dbReference>
<evidence type="ECO:0000313" key="1">
    <source>
        <dbReference type="EMBL" id="MBN7797901.1"/>
    </source>
</evidence>
<name>A0A939DGS9_9GAMM</name>
<keyword evidence="2" id="KW-1185">Reference proteome</keyword>
<evidence type="ECO:0000313" key="2">
    <source>
        <dbReference type="Proteomes" id="UP000664303"/>
    </source>
</evidence>
<dbReference type="AlphaFoldDB" id="A0A939DGS9"/>
<organism evidence="1 2">
    <name type="scientific">Parahaliea mediterranea</name>
    <dbReference type="NCBI Taxonomy" id="651086"/>
    <lineage>
        <taxon>Bacteria</taxon>
        <taxon>Pseudomonadati</taxon>
        <taxon>Pseudomonadota</taxon>
        <taxon>Gammaproteobacteria</taxon>
        <taxon>Cellvibrionales</taxon>
        <taxon>Halieaceae</taxon>
        <taxon>Parahaliea</taxon>
    </lineage>
</organism>
<proteinExistence type="predicted"/>
<dbReference type="RefSeq" id="WP_206561345.1">
    <property type="nucleotide sequence ID" value="NZ_JAFKCZ010000010.1"/>
</dbReference>
<sequence length="81" mass="8714">MSDKVRNSPTLPVYWIFIGETAGRGERPTPPRRRTYRGGYFPAGLPAQAVLVAHLTGISANLACVSRLYTAGYLASFGEAA</sequence>